<sequence>MIMSLSIHHIVLAALMHDVGKVMQRAGCSDVPKYKEKCRKDSNNYLTYKHAMWTADFLDSHPLTLPEGNWESIVELASSHHCKDSWEMHNYDHYLDMIMQADQISSSWDREEPEESSTDKQRYLKVPLYSVFSKVSTGENKTATNSTQWTYPLQKLTPDNAFPKESNDLIDQRAAYKALFDSFEKDYSTLCEYYNDLAKKNIATFETEHFPQFIDAVDSLLKTYFWCVPANTMESTPIGSLYHHLHNSAAISAALYAQDECKEHSEPPFIIIAADLNGIQNYLYDLNPENSSKASKLLRSRSFQIQMIMEMLADKVINELDLSHLSIISSQGGRWFILANNSKENEQKLEEVKRTVNAEMFTRFLGLVSINLSWETKLGLADLGKEHFINTMNRVYEFLEKEKMNRFSAYLQKDNQWQTENFVINHDNLYSDQICDFCKRRNCDDKSNEKYREIESPEEENPRVCHHCLQEINLGRNLAENKNKLFKIWQGEEDKNTYIHFAGMNFSQVKADEPEALKGKEHYFCLSEENKNLQIPKRYLATQVPIKNGKVSTFDEIAKHNEGLQDNAVMKGDVDNLGYIISRGWQKDDSGNPICSITEYSTLSFMLDYFFSAYLPALIKKQYQDSIYTIYSGGDDFCLIGAYEKVIAFASELNEKFNEFCAKNPDIHFSAAITLAHSKEPIKFSINSTELRLKDAKQEPHKNSLHLYETIVQWDKLTDLLDFADKLNNWLDQEELTLQFLYRLLTYHQMYLETLNKENVNYRNFLYESLLNYDIKRNIEKMKDNKLTNPEIVNKLRSLTGLEEGNTMKYLRIPLCHTIYKNRNKTRTIKTKENKNV</sequence>
<evidence type="ECO:0000313" key="13">
    <source>
        <dbReference type="EMBL" id="CAO80722.1"/>
    </source>
</evidence>
<evidence type="ECO:0000256" key="4">
    <source>
        <dbReference type="ARBA" id="ARBA00022722"/>
    </source>
</evidence>
<keyword evidence="4" id="KW-0540">Nuclease</keyword>
<evidence type="ECO:0000256" key="9">
    <source>
        <dbReference type="ARBA" id="ARBA00022840"/>
    </source>
</evidence>
<evidence type="ECO:0000313" key="14">
    <source>
        <dbReference type="Proteomes" id="UP000002019"/>
    </source>
</evidence>
<dbReference type="KEGG" id="caci:CLOAM0841"/>
<dbReference type="Pfam" id="PF18211">
    <property type="entry name" value="Csm1_B"/>
    <property type="match status" value="1"/>
</dbReference>
<comment type="similarity">
    <text evidence="1">Belongs to the CRISPR-associated Cas10/Csm1 family.</text>
</comment>
<dbReference type="STRING" id="459349.CLOAM0841"/>
<keyword evidence="5" id="KW-0547">Nucleotide-binding</keyword>
<evidence type="ECO:0000256" key="8">
    <source>
        <dbReference type="ARBA" id="ARBA00022839"/>
    </source>
</evidence>
<keyword evidence="3" id="KW-0808">Transferase</keyword>
<protein>
    <recommendedName>
        <fullName evidence="2">CRISPR system single-strand-specific deoxyribonuclease Cas10/Csm1 (subtype III-A)</fullName>
    </recommendedName>
    <alternativeName>
        <fullName evidence="11">Cyclic oligoadenylate synthase</fullName>
    </alternativeName>
</protein>
<evidence type="ECO:0000256" key="3">
    <source>
        <dbReference type="ARBA" id="ARBA00022679"/>
    </source>
</evidence>
<dbReference type="EMBL" id="CU466930">
    <property type="protein sequence ID" value="CAO80722.1"/>
    <property type="molecule type" value="Genomic_DNA"/>
</dbReference>
<reference evidence="13 14" key="1">
    <citation type="journal article" date="2008" name="J. Bacteriol.">
        <title>'Candidatus Cloacamonas acidaminovorans': genome sequence reconstruction provides a first glimpse of a new bacterial division.</title>
        <authorList>
            <person name="Pelletier E."/>
            <person name="Kreimeyer A."/>
            <person name="Bocs S."/>
            <person name="Rouy Z."/>
            <person name="Gyapay G."/>
            <person name="Chouari R."/>
            <person name="Riviere D."/>
            <person name="Ganesan A."/>
            <person name="Daegelen P."/>
            <person name="Sghir A."/>
            <person name="Cohen G.N."/>
            <person name="Medigue C."/>
            <person name="Weissenbach J."/>
            <person name="Le Paslier D."/>
        </authorList>
    </citation>
    <scope>NUCLEOTIDE SEQUENCE [LARGE SCALE GENOMIC DNA]</scope>
    <source>
        <strain evidence="14">Evry</strain>
    </source>
</reference>
<keyword evidence="14" id="KW-1185">Reference proteome</keyword>
<dbReference type="InterPro" id="IPR043128">
    <property type="entry name" value="Rev_trsase/Diguanyl_cyclase"/>
</dbReference>
<keyword evidence="6" id="KW-0255">Endonuclease</keyword>
<dbReference type="NCBIfam" id="TIGR02578">
    <property type="entry name" value="cas_TM1811_Csm1"/>
    <property type="match status" value="1"/>
</dbReference>
<dbReference type="GO" id="GO:0005524">
    <property type="term" value="F:ATP binding"/>
    <property type="evidence" value="ECO:0007669"/>
    <property type="project" value="UniProtKB-KW"/>
</dbReference>
<proteinExistence type="inferred from homology"/>
<dbReference type="GO" id="GO:0016740">
    <property type="term" value="F:transferase activity"/>
    <property type="evidence" value="ECO:0007669"/>
    <property type="project" value="UniProtKB-KW"/>
</dbReference>
<accession>B0VHA7</accession>
<dbReference type="Proteomes" id="UP000002019">
    <property type="component" value="Chromosome"/>
</dbReference>
<evidence type="ECO:0000256" key="1">
    <source>
        <dbReference type="ARBA" id="ARBA00005700"/>
    </source>
</evidence>
<dbReference type="InterPro" id="IPR000160">
    <property type="entry name" value="GGDEF_dom"/>
</dbReference>
<gene>
    <name evidence="13" type="ordered locus">CLOAM0841</name>
</gene>
<dbReference type="Pfam" id="PF22335">
    <property type="entry name" value="Cas10-Cmr2_palm2"/>
    <property type="match status" value="1"/>
</dbReference>
<evidence type="ECO:0000256" key="11">
    <source>
        <dbReference type="ARBA" id="ARBA00032922"/>
    </source>
</evidence>
<dbReference type="SUPFAM" id="SSF109604">
    <property type="entry name" value="HD-domain/PDEase-like"/>
    <property type="match status" value="1"/>
</dbReference>
<dbReference type="PROSITE" id="PS50887">
    <property type="entry name" value="GGDEF"/>
    <property type="match status" value="1"/>
</dbReference>
<dbReference type="HOGENOM" id="CLU_017487_0_0_0"/>
<evidence type="ECO:0000256" key="7">
    <source>
        <dbReference type="ARBA" id="ARBA00022801"/>
    </source>
</evidence>
<evidence type="ECO:0000256" key="10">
    <source>
        <dbReference type="ARBA" id="ARBA00023118"/>
    </source>
</evidence>
<keyword evidence="8" id="KW-0269">Exonuclease</keyword>
<feature type="domain" description="GGDEF" evidence="12">
    <location>
        <begin position="565"/>
        <end position="710"/>
    </location>
</feature>
<dbReference type="eggNOG" id="COG1353">
    <property type="taxonomic scope" value="Bacteria"/>
</dbReference>
<dbReference type="InterPro" id="IPR052117">
    <property type="entry name" value="Cas10/Csm1_subtype-III-A"/>
</dbReference>
<dbReference type="GO" id="GO:0051607">
    <property type="term" value="P:defense response to virus"/>
    <property type="evidence" value="ECO:0007669"/>
    <property type="project" value="UniProtKB-KW"/>
</dbReference>
<dbReference type="PANTHER" id="PTHR36528">
    <property type="entry name" value="CRISPR SYSTEM SINGLE-STRAND-SPECIFIC DEOXYRIBONUCLEASE CAS10/CSM1 (SUBTYPE III-A)"/>
    <property type="match status" value="1"/>
</dbReference>
<dbReference type="InterPro" id="IPR013408">
    <property type="entry name" value="Cas10/Csm1"/>
</dbReference>
<dbReference type="InterPro" id="IPR041062">
    <property type="entry name" value="Csm1_B"/>
</dbReference>
<dbReference type="PANTHER" id="PTHR36528:SF1">
    <property type="entry name" value="CRISPR SYSTEM SINGLE-STRAND-SPECIFIC DEOXYRIBONUCLEASE CAS10_CSM1 (SUBTYPE III-A)"/>
    <property type="match status" value="1"/>
</dbReference>
<dbReference type="Gene3D" id="3.30.70.270">
    <property type="match status" value="1"/>
</dbReference>
<dbReference type="GO" id="GO:0004527">
    <property type="term" value="F:exonuclease activity"/>
    <property type="evidence" value="ECO:0007669"/>
    <property type="project" value="UniProtKB-KW"/>
</dbReference>
<dbReference type="AlphaFoldDB" id="B0VHA7"/>
<dbReference type="Gene3D" id="1.10.3210.10">
    <property type="entry name" value="Hypothetical protein af1432"/>
    <property type="match status" value="1"/>
</dbReference>
<evidence type="ECO:0000256" key="6">
    <source>
        <dbReference type="ARBA" id="ARBA00022759"/>
    </source>
</evidence>
<evidence type="ECO:0000256" key="5">
    <source>
        <dbReference type="ARBA" id="ARBA00022741"/>
    </source>
</evidence>
<dbReference type="GO" id="GO:0004519">
    <property type="term" value="F:endonuclease activity"/>
    <property type="evidence" value="ECO:0007669"/>
    <property type="project" value="UniProtKB-KW"/>
</dbReference>
<keyword evidence="10" id="KW-0051">Antiviral defense</keyword>
<dbReference type="InterPro" id="IPR054767">
    <property type="entry name" value="Cas10-Cmr2_palm2"/>
</dbReference>
<evidence type="ECO:0000256" key="2">
    <source>
        <dbReference type="ARBA" id="ARBA00014333"/>
    </source>
</evidence>
<keyword evidence="9" id="KW-0067">ATP-binding</keyword>
<organism evidence="13 14">
    <name type="scientific">Cloacimonas acidaminovorans (strain Evry)</name>
    <dbReference type="NCBI Taxonomy" id="459349"/>
    <lineage>
        <taxon>Bacteria</taxon>
        <taxon>Pseudomonadati</taxon>
        <taxon>Candidatus Cloacimonadota</taxon>
        <taxon>Candidatus Cloacimonadia</taxon>
        <taxon>Candidatus Cloacimonadales</taxon>
        <taxon>Candidatus Cloacimonadaceae</taxon>
        <taxon>Candidatus Cloacimonas</taxon>
    </lineage>
</organism>
<name>B0VHA7_CLOAI</name>
<evidence type="ECO:0000259" key="12">
    <source>
        <dbReference type="PROSITE" id="PS50887"/>
    </source>
</evidence>
<keyword evidence="7" id="KW-0378">Hydrolase</keyword>